<keyword evidence="2" id="KW-1133">Transmembrane helix</keyword>
<gene>
    <name evidence="3" type="ORF">A5771_13465</name>
</gene>
<evidence type="ECO:0000313" key="4">
    <source>
        <dbReference type="Proteomes" id="UP000093985"/>
    </source>
</evidence>
<evidence type="ECO:0008006" key="5">
    <source>
        <dbReference type="Google" id="ProtNLM"/>
    </source>
</evidence>
<dbReference type="OrthoDB" id="3828498at2"/>
<evidence type="ECO:0000256" key="1">
    <source>
        <dbReference type="SAM" id="MobiDB-lite"/>
    </source>
</evidence>
<dbReference type="EMBL" id="LZIN01000075">
    <property type="protein sequence ID" value="OBG02972.1"/>
    <property type="molecule type" value="Genomic_DNA"/>
</dbReference>
<keyword evidence="2" id="KW-0472">Membrane</keyword>
<name>A0A1A2ECU7_MYCSD</name>
<keyword evidence="2" id="KW-0812">Transmembrane</keyword>
<dbReference type="InterPro" id="IPR009937">
    <property type="entry name" value="Phage_holin_3_6"/>
</dbReference>
<proteinExistence type="predicted"/>
<feature type="region of interest" description="Disordered" evidence="1">
    <location>
        <begin position="160"/>
        <end position="188"/>
    </location>
</feature>
<dbReference type="RefSeq" id="WP_064856023.1">
    <property type="nucleotide sequence ID" value="NZ_LZIM01000075.1"/>
</dbReference>
<reference evidence="4" key="1">
    <citation type="submission" date="2016-06" db="EMBL/GenBank/DDBJ databases">
        <authorList>
            <person name="Sutton G."/>
            <person name="Brinkac L."/>
            <person name="Sanka R."/>
            <person name="Adams M."/>
            <person name="Lau E."/>
            <person name="Mehaffy C."/>
            <person name="Tameris M."/>
            <person name="Hatherill M."/>
            <person name="Hanekom W."/>
            <person name="Mahomed H."/>
            <person name="Mcshane H."/>
        </authorList>
    </citation>
    <scope>NUCLEOTIDE SEQUENCE [LARGE SCALE GENOMIC DNA]</scope>
    <source>
        <strain evidence="4">852014-51077_SCH5608930-a</strain>
    </source>
</reference>
<accession>A0A1A2ECU7</accession>
<organism evidence="3 4">
    <name type="scientific">Mycolicibacter sinensis (strain JDM601)</name>
    <name type="common">Mycobacterium sinense</name>
    <dbReference type="NCBI Taxonomy" id="875328"/>
    <lineage>
        <taxon>Bacteria</taxon>
        <taxon>Bacillati</taxon>
        <taxon>Actinomycetota</taxon>
        <taxon>Actinomycetes</taxon>
        <taxon>Mycobacteriales</taxon>
        <taxon>Mycobacteriaceae</taxon>
        <taxon>Mycolicibacter</taxon>
    </lineage>
</organism>
<evidence type="ECO:0000313" key="3">
    <source>
        <dbReference type="EMBL" id="OBG02972.1"/>
    </source>
</evidence>
<protein>
    <recommendedName>
        <fullName evidence="5">Transmembrane protein</fullName>
    </recommendedName>
</protein>
<comment type="caution">
    <text evidence="3">The sequence shown here is derived from an EMBL/GenBank/DDBJ whole genome shotgun (WGS) entry which is preliminary data.</text>
</comment>
<sequence length="188" mass="20648">MSKADRRSAKRASNRLAKADRNGVPNTLATIPLADPHALPADPSLGDLVKDATAQMSTLVRAEVELARAEITRDVKKGLTGSVFFIAALVVLFYSTFFFFFFLAEVIDIWLQDWAAYLIVFGIMLTFAVALALLGFLRVRRIRGPRQTIESVRETREALRPDPARLHGSGPHAVAAQDGKPTTDPSGW</sequence>
<dbReference type="AlphaFoldDB" id="A0A1A2ECU7"/>
<dbReference type="Proteomes" id="UP000093985">
    <property type="component" value="Unassembled WGS sequence"/>
</dbReference>
<evidence type="ECO:0000256" key="2">
    <source>
        <dbReference type="SAM" id="Phobius"/>
    </source>
</evidence>
<feature type="transmembrane region" description="Helical" evidence="2">
    <location>
        <begin position="114"/>
        <end position="137"/>
    </location>
</feature>
<feature type="transmembrane region" description="Helical" evidence="2">
    <location>
        <begin position="83"/>
        <end position="102"/>
    </location>
</feature>
<dbReference type="Pfam" id="PF07332">
    <property type="entry name" value="Phage_holin_3_6"/>
    <property type="match status" value="1"/>
</dbReference>